<dbReference type="AlphaFoldDB" id="A0A850EQJ9"/>
<dbReference type="RefSeq" id="WP_175373647.1">
    <property type="nucleotide sequence ID" value="NZ_JABWCS010000218.1"/>
</dbReference>
<organism evidence="1 2">
    <name type="scientific">Paenibacillus agri</name>
    <dbReference type="NCBI Taxonomy" id="2744309"/>
    <lineage>
        <taxon>Bacteria</taxon>
        <taxon>Bacillati</taxon>
        <taxon>Bacillota</taxon>
        <taxon>Bacilli</taxon>
        <taxon>Bacillales</taxon>
        <taxon>Paenibacillaceae</taxon>
        <taxon>Paenibacillus</taxon>
    </lineage>
</organism>
<reference evidence="1" key="1">
    <citation type="submission" date="2020-06" db="EMBL/GenBank/DDBJ databases">
        <title>Paenibacillus sp. nov., isolated from soil.</title>
        <authorList>
            <person name="Seo Y.L."/>
        </authorList>
    </citation>
    <scope>NUCLEOTIDE SEQUENCE [LARGE SCALE GENOMIC DNA]</scope>
    <source>
        <strain evidence="1">JW14</strain>
    </source>
</reference>
<evidence type="ECO:0000313" key="2">
    <source>
        <dbReference type="Proteomes" id="UP000564806"/>
    </source>
</evidence>
<protein>
    <submittedName>
        <fullName evidence="1">Uncharacterized protein</fullName>
    </submittedName>
</protein>
<proteinExistence type="predicted"/>
<comment type="caution">
    <text evidence="1">The sequence shown here is derived from an EMBL/GenBank/DDBJ whole genome shotgun (WGS) entry which is preliminary data.</text>
</comment>
<dbReference type="Proteomes" id="UP000564806">
    <property type="component" value="Unassembled WGS sequence"/>
</dbReference>
<accession>A0A850EQJ9</accession>
<dbReference type="InterPro" id="IPR043751">
    <property type="entry name" value="DUF5696"/>
</dbReference>
<dbReference type="Pfam" id="PF18952">
    <property type="entry name" value="DUF5696"/>
    <property type="match status" value="1"/>
</dbReference>
<keyword evidence="2" id="KW-1185">Reference proteome</keyword>
<sequence>MPKVSANELYEGEAWKPSVGADGYALVSENDSYSLYVRPDTTEIAVLDKTSGYRWTSNPGDAELKHENVKGQLLDQLKSPFVMTHVRTKGKDQTVRESLSNAVKDMTTSLIRQGDGLQISYFFPSKGLGFTMQYELTKTGLKVRVPSKGIKEEGEYALFTLDILPYFGAASSQDDGYLFVPDGPGGLIRYDTAHAKLSRGYIHQVYGNEMTNSGNWTRSGQRRETIAYPVFGLKKNDHAFVAIMTEGEDSANVTALSPGMKSSFFNVFSSQIYREEYLYRMSRLAAPSKAVQQEKLDRDREIEYRFLNDQNANYSGMAATYREYLQEKGSLGKKLDPVAHVPLYLKIMGGNYEQAFGQIRYVAATTFAQAEDIVRRLQERGVTSLQTIYYGWTNQGDYNMEKRFPIEEALGGEAGAQSFTSQMKERGVRVSFYEDFLWIDSKSSFSPKQDAIRGIDGTAFVDGDWYVAKPMYTAVSAANTISKLKEIGVEGIHYSAIGELLLNDYESSGIRTRDYTKQIYTELLDYTRKELGTASVFRGNAYVLGASDYIDGLPSASSYDFMVDETVPFYPIVLHGFVPYTFEEGNLRDDEEVEFLKAIEYGALPSFFVTHDDSRKLKNTGASFLYSSSFDKWEERMLKEYGNFDALSSLYSQKIILHERLADQRYATMYEDGTRVIVDYSAKSFKVEKGAGTNE</sequence>
<evidence type="ECO:0000313" key="1">
    <source>
        <dbReference type="EMBL" id="NUU63225.1"/>
    </source>
</evidence>
<dbReference type="EMBL" id="JABWCS010000218">
    <property type="protein sequence ID" value="NUU63225.1"/>
    <property type="molecule type" value="Genomic_DNA"/>
</dbReference>
<name>A0A850EQJ9_9BACL</name>
<gene>
    <name evidence="1" type="ORF">HPT30_22995</name>
</gene>